<evidence type="ECO:0000256" key="3">
    <source>
        <dbReference type="SAM" id="MobiDB-lite"/>
    </source>
</evidence>
<evidence type="ECO:0000313" key="5">
    <source>
        <dbReference type="Proteomes" id="UP000235347"/>
    </source>
</evidence>
<evidence type="ECO:0000256" key="2">
    <source>
        <dbReference type="RuleBase" id="RU363072"/>
    </source>
</evidence>
<feature type="region of interest" description="Disordered" evidence="3">
    <location>
        <begin position="41"/>
        <end position="63"/>
    </location>
</feature>
<dbReference type="Proteomes" id="UP000235347">
    <property type="component" value="Unassembled WGS sequence"/>
</dbReference>
<dbReference type="GO" id="GO:0008643">
    <property type="term" value="P:carbohydrate transport"/>
    <property type="evidence" value="ECO:0007669"/>
    <property type="project" value="InterPro"/>
</dbReference>
<dbReference type="Gene3D" id="2.40.160.180">
    <property type="entry name" value="Carbohydrate-selective porin OprB"/>
    <property type="match status" value="1"/>
</dbReference>
<reference evidence="4 5" key="1">
    <citation type="submission" date="2018-01" db="EMBL/GenBank/DDBJ databases">
        <title>Whole genome analyses suggest that Burkholderia sensu lato contains two further novel genera in the rhizoxinica-symbiotica group Mycetohabitans gen. nov., and Trinickia gen. nov.: implications for the evolution of diazotrophy and nodulation in the Burkholderiaceae.</title>
        <authorList>
            <person name="Estrada-de los Santos P."/>
            <person name="Palmer M."/>
            <person name="Chavez-Ramirez B."/>
            <person name="Beukes C."/>
            <person name="Steenkamp E.T."/>
            <person name="Hirsch A.M."/>
            <person name="Manyaka P."/>
            <person name="Maluk M."/>
            <person name="Lafos M."/>
            <person name="Crook M."/>
            <person name="Gross E."/>
            <person name="Simon M.F."/>
            <person name="Bueno dos Reis Junior F."/>
            <person name="Poole P.S."/>
            <person name="Venter S.N."/>
            <person name="James E.K."/>
        </authorList>
    </citation>
    <scope>NUCLEOTIDE SEQUENCE [LARGE SCALE GENOMIC DNA]</scope>
    <source>
        <strain evidence="4 5">GP25-8</strain>
    </source>
</reference>
<keyword evidence="5" id="KW-1185">Reference proteome</keyword>
<organism evidence="4 5">
    <name type="scientific">Trinickia soli</name>
    <dbReference type="NCBI Taxonomy" id="380675"/>
    <lineage>
        <taxon>Bacteria</taxon>
        <taxon>Pseudomonadati</taxon>
        <taxon>Pseudomonadota</taxon>
        <taxon>Betaproteobacteria</taxon>
        <taxon>Burkholderiales</taxon>
        <taxon>Burkholderiaceae</taxon>
        <taxon>Trinickia</taxon>
    </lineage>
</organism>
<dbReference type="AlphaFoldDB" id="A0A2N7WGG2"/>
<sequence>MRYGPVAQRAMRTKVHPLALGAAVVWSAFVSCAALAAGSPDALPQAPEASSGMQAEPSTESPGLATRQNLLGDLGGLRPWLGRYGATFQMTETSEYLYNLRGGLARGGAYDGLTTMTLGIDTEKAFGLPGGTFNVSGLQIHGRNLSQYNLGTLNTASGIEADDTTRLWELWYQQSMFDNRMDIKVGQQSLDQEFMVSSYANTFVNTMFGWAGVPSYDMPAGGPAYPLSALGVRVRGQITPSLTALAGVFDGNPAPGAGDPQRLNGSGTTFNLHGGALYIGELQYAINQQSEGQPAGSATKGGLPGTYKVGIWYNNARFADQRFDNTGLSLADAASTGIAARHRGDYSFYAVADQTIWRPNANEPRSIGVFARVMGAPGDRNLVSVSANVGVVMKAPFKGRDNDSVGLALAYIKVGNHASALDADGGHVVRGSETALEATYQYQVTPWWVLQGDAQYTFNAGAGQNPNDPTQSLRNTFVVGARTTITF</sequence>
<name>A0A2N7WGG2_9BURK</name>
<evidence type="ECO:0000256" key="1">
    <source>
        <dbReference type="ARBA" id="ARBA00008769"/>
    </source>
</evidence>
<protein>
    <submittedName>
        <fullName evidence="4">Carbohydrate porin</fullName>
    </submittedName>
</protein>
<dbReference type="Pfam" id="PF04966">
    <property type="entry name" value="OprB"/>
    <property type="match status" value="1"/>
</dbReference>
<dbReference type="InterPro" id="IPR052932">
    <property type="entry name" value="OprB_Porin"/>
</dbReference>
<dbReference type="InterPro" id="IPR007049">
    <property type="entry name" value="Carb-sel_porin_OprB"/>
</dbReference>
<dbReference type="PROSITE" id="PS51257">
    <property type="entry name" value="PROKAR_LIPOPROTEIN"/>
    <property type="match status" value="1"/>
</dbReference>
<dbReference type="GO" id="GO:0016020">
    <property type="term" value="C:membrane"/>
    <property type="evidence" value="ECO:0007669"/>
    <property type="project" value="InterPro"/>
</dbReference>
<proteinExistence type="inferred from homology"/>
<evidence type="ECO:0000313" key="4">
    <source>
        <dbReference type="EMBL" id="PMS28453.1"/>
    </source>
</evidence>
<keyword evidence="2" id="KW-0732">Signal</keyword>
<dbReference type="GO" id="GO:0015288">
    <property type="term" value="F:porin activity"/>
    <property type="evidence" value="ECO:0007669"/>
    <property type="project" value="InterPro"/>
</dbReference>
<comment type="similarity">
    <text evidence="1 2">Belongs to the OprB family.</text>
</comment>
<dbReference type="PANTHER" id="PTHR37944">
    <property type="entry name" value="PORIN B"/>
    <property type="match status" value="1"/>
</dbReference>
<feature type="compositionally biased region" description="Polar residues" evidence="3">
    <location>
        <begin position="51"/>
        <end position="63"/>
    </location>
</feature>
<feature type="signal peptide" evidence="2">
    <location>
        <begin position="1"/>
        <end position="36"/>
    </location>
</feature>
<dbReference type="InterPro" id="IPR038673">
    <property type="entry name" value="OprB_sf"/>
</dbReference>
<accession>A0A2N7WGG2</accession>
<gene>
    <name evidence="4" type="ORF">C0Z19_01725</name>
</gene>
<comment type="caution">
    <text evidence="4">The sequence shown here is derived from an EMBL/GenBank/DDBJ whole genome shotgun (WGS) entry which is preliminary data.</text>
</comment>
<dbReference type="EMBL" id="PNYB01000001">
    <property type="protein sequence ID" value="PMS28453.1"/>
    <property type="molecule type" value="Genomic_DNA"/>
</dbReference>
<feature type="chain" id="PRO_5014493015" evidence="2">
    <location>
        <begin position="37"/>
        <end position="487"/>
    </location>
</feature>
<dbReference type="PANTHER" id="PTHR37944:SF1">
    <property type="entry name" value="PORIN B"/>
    <property type="match status" value="1"/>
</dbReference>